<dbReference type="KEGG" id="xdi:EZH22_22580"/>
<dbReference type="Gene3D" id="1.20.120.330">
    <property type="entry name" value="Nucleotidyltransferases domain 2"/>
    <property type="match status" value="1"/>
</dbReference>
<gene>
    <name evidence="1" type="ORF">EZH22_22580</name>
</gene>
<reference evidence="1 2" key="1">
    <citation type="submission" date="2020-10" db="EMBL/GenBank/DDBJ databases">
        <title>Degradation of 1,4-Dioxane by Xanthobacter sp. YN2, via a Novel Group-2 Soluble Di-Iron Monooxygenase.</title>
        <authorList>
            <person name="Ma F."/>
            <person name="Wang Y."/>
            <person name="Yang J."/>
            <person name="Guo H."/>
            <person name="Su D."/>
            <person name="Yu L."/>
        </authorList>
    </citation>
    <scope>NUCLEOTIDE SEQUENCE [LARGE SCALE GENOMIC DNA]</scope>
    <source>
        <strain evidence="1 2">YN2</strain>
    </source>
</reference>
<dbReference type="EMBL" id="CP063362">
    <property type="protein sequence ID" value="QRG05791.1"/>
    <property type="molecule type" value="Genomic_DNA"/>
</dbReference>
<dbReference type="Proteomes" id="UP000596427">
    <property type="component" value="Chromosome"/>
</dbReference>
<name>A0A974PM93_9HYPH</name>
<accession>A0A974PM93</accession>
<proteinExistence type="predicted"/>
<organism evidence="1 2">
    <name type="scientific">Xanthobacter dioxanivorans</name>
    <dbReference type="NCBI Taxonomy" id="2528964"/>
    <lineage>
        <taxon>Bacteria</taxon>
        <taxon>Pseudomonadati</taxon>
        <taxon>Pseudomonadota</taxon>
        <taxon>Alphaproteobacteria</taxon>
        <taxon>Hyphomicrobiales</taxon>
        <taxon>Xanthobacteraceae</taxon>
        <taxon>Xanthobacter</taxon>
    </lineage>
</organism>
<keyword evidence="2" id="KW-1185">Reference proteome</keyword>
<sequence length="149" mass="16473">MTTHFRGKHLLENAAGFLAGAQLLSRDDRHAREILLHHIACAIELSLKSFLQFRGWSDERCRLEIRHDLTKALDAAARFGFHPSSPDLPLLVAILSPYYCRHRIRDLAAHEPALLSPQQALTATEELLSDVRAASPDGSGLGERSSSSP</sequence>
<evidence type="ECO:0008006" key="3">
    <source>
        <dbReference type="Google" id="ProtNLM"/>
    </source>
</evidence>
<dbReference type="RefSeq" id="WP_203192663.1">
    <property type="nucleotide sequence ID" value="NZ_CP063362.1"/>
</dbReference>
<evidence type="ECO:0000313" key="1">
    <source>
        <dbReference type="EMBL" id="QRG05791.1"/>
    </source>
</evidence>
<evidence type="ECO:0000313" key="2">
    <source>
        <dbReference type="Proteomes" id="UP000596427"/>
    </source>
</evidence>
<protein>
    <recommendedName>
        <fullName evidence="3">HEPN domain-containing protein</fullName>
    </recommendedName>
</protein>
<dbReference type="AlphaFoldDB" id="A0A974PM93"/>